<dbReference type="PATRIC" id="fig|1280952.3.peg.816"/>
<feature type="transmembrane region" description="Helical" evidence="1">
    <location>
        <begin position="370"/>
        <end position="390"/>
    </location>
</feature>
<dbReference type="Pfam" id="PF03929">
    <property type="entry name" value="PepSY_TM"/>
    <property type="match status" value="1"/>
</dbReference>
<keyword evidence="3" id="KW-1185">Reference proteome</keyword>
<feature type="transmembrane region" description="Helical" evidence="1">
    <location>
        <begin position="20"/>
        <end position="42"/>
    </location>
</feature>
<feature type="transmembrane region" description="Helical" evidence="1">
    <location>
        <begin position="147"/>
        <end position="168"/>
    </location>
</feature>
<keyword evidence="1" id="KW-0812">Transmembrane</keyword>
<proteinExistence type="predicted"/>
<dbReference type="STRING" id="1280952.HJA_04131"/>
<evidence type="ECO:0000256" key="1">
    <source>
        <dbReference type="SAM" id="Phobius"/>
    </source>
</evidence>
<keyword evidence="1" id="KW-1133">Transmembrane helix</keyword>
<dbReference type="eggNOG" id="COG3182">
    <property type="taxonomic scope" value="Bacteria"/>
</dbReference>
<protein>
    <submittedName>
        <fullName evidence="2">PepSY-associated TM helix domain-containing protein</fullName>
    </submittedName>
</protein>
<dbReference type="EMBL" id="ARYJ01000002">
    <property type="protein sequence ID" value="KCZ90387.1"/>
    <property type="molecule type" value="Genomic_DNA"/>
</dbReference>
<dbReference type="PANTHER" id="PTHR34219:SF1">
    <property type="entry name" value="PEPSY DOMAIN-CONTAINING PROTEIN"/>
    <property type="match status" value="1"/>
</dbReference>
<organism evidence="2 3">
    <name type="scientific">Hyphomonas jannaschiana VP2</name>
    <dbReference type="NCBI Taxonomy" id="1280952"/>
    <lineage>
        <taxon>Bacteria</taxon>
        <taxon>Pseudomonadati</taxon>
        <taxon>Pseudomonadota</taxon>
        <taxon>Alphaproteobacteria</taxon>
        <taxon>Hyphomonadales</taxon>
        <taxon>Hyphomonadaceae</taxon>
        <taxon>Hyphomonas</taxon>
    </lineage>
</organism>
<name>A0A059FIF1_9PROT</name>
<gene>
    <name evidence="2" type="ORF">HJA_04131</name>
</gene>
<dbReference type="Proteomes" id="UP000024816">
    <property type="component" value="Unassembled WGS sequence"/>
</dbReference>
<feature type="transmembrane region" description="Helical" evidence="1">
    <location>
        <begin position="197"/>
        <end position="217"/>
    </location>
</feature>
<keyword evidence="1" id="KW-0472">Membrane</keyword>
<comment type="caution">
    <text evidence="2">The sequence shown here is derived from an EMBL/GenBank/DDBJ whole genome shotgun (WGS) entry which is preliminary data.</text>
</comment>
<dbReference type="AlphaFoldDB" id="A0A059FIF1"/>
<accession>A0A059FIF1</accession>
<dbReference type="PANTHER" id="PTHR34219">
    <property type="entry name" value="IRON-REGULATED INNER MEMBRANE PROTEIN-RELATED"/>
    <property type="match status" value="1"/>
</dbReference>
<evidence type="ECO:0000313" key="2">
    <source>
        <dbReference type="EMBL" id="KCZ90387.1"/>
    </source>
</evidence>
<evidence type="ECO:0000313" key="3">
    <source>
        <dbReference type="Proteomes" id="UP000024816"/>
    </source>
</evidence>
<dbReference type="InterPro" id="IPR005625">
    <property type="entry name" value="PepSY-ass_TM"/>
</dbReference>
<sequence>MESSGSAKASLHRTIFRLHFYAGLIIAPFVLILAITGTIYLYGTEIEDIVHPDWRFVEQAGPHLPADIIIDNALRSFPGASATRADLPTSPDRTAVVFLTPGAGEPFRAYVDPVSGEVLGSFIYGHTLVGFADQMHGSLLMGERGDLIVELAACWAIVLIVTGLYLWWPRTQNKVWGVFLPRWGKGRLFWRDLHPVVGIWTSGLIMFLTLTGLPWASNWGGNLERAMANMGLGYPASYRIHIDHGAAGSDPDKTLAETTPGIPWTMEPAPAPHSAHAQHMPISVRDAVQVFAHEGLTTAYRLTLPGDAHDVFTAYTYPDQPEGQRTLHIDQYTGEVINDVSFGDYGIGAKAVEWGVAIHMGNYFGAPNQLIMLVATLGAATLSLSAPLMWLSRRKIGLGAPKPLHSGRALWSIIALLAMLGLLFPTLGISVLCVLALERLVLRRIEPLRIWLGLFTP</sequence>
<feature type="transmembrane region" description="Helical" evidence="1">
    <location>
        <begin position="410"/>
        <end position="437"/>
    </location>
</feature>
<reference evidence="2 3" key="1">
    <citation type="journal article" date="2014" name="Antonie Van Leeuwenhoek">
        <title>Hyphomonas beringensis sp. nov. and Hyphomonas chukchiensis sp. nov., isolated from surface seawater of the Bering Sea and Chukchi Sea.</title>
        <authorList>
            <person name="Li C."/>
            <person name="Lai Q."/>
            <person name="Li G."/>
            <person name="Dong C."/>
            <person name="Wang J."/>
            <person name="Liao Y."/>
            <person name="Shao Z."/>
        </authorList>
    </citation>
    <scope>NUCLEOTIDE SEQUENCE [LARGE SCALE GENOMIC DNA]</scope>
    <source>
        <strain evidence="2 3">VP2</strain>
    </source>
</reference>